<dbReference type="AlphaFoldDB" id="A0A1D2JI41"/>
<keyword evidence="1" id="KW-0472">Membrane</keyword>
<evidence type="ECO:0000256" key="1">
    <source>
        <dbReference type="SAM" id="Phobius"/>
    </source>
</evidence>
<dbReference type="EMBL" id="LZYO01000085">
    <property type="protein sequence ID" value="ODH37032.1"/>
    <property type="molecule type" value="Genomic_DNA"/>
</dbReference>
<accession>A0A1D2JI41</accession>
<feature type="transmembrane region" description="Helical" evidence="1">
    <location>
        <begin position="248"/>
        <end position="268"/>
    </location>
</feature>
<dbReference type="VEuPathDB" id="FungiDB:PADG_07555"/>
<evidence type="ECO:0000313" key="2">
    <source>
        <dbReference type="EMBL" id="ODH37032.1"/>
    </source>
</evidence>
<feature type="transmembrane region" description="Helical" evidence="1">
    <location>
        <begin position="222"/>
        <end position="242"/>
    </location>
</feature>
<protein>
    <submittedName>
        <fullName evidence="2">Uncharacterized protein</fullName>
    </submittedName>
</protein>
<keyword evidence="1" id="KW-1133">Transmembrane helix</keyword>
<keyword evidence="1" id="KW-0812">Transmembrane</keyword>
<comment type="caution">
    <text evidence="2">The sequence shown here is derived from an EMBL/GenBank/DDBJ whole genome shotgun (WGS) entry which is preliminary data.</text>
</comment>
<proteinExistence type="predicted"/>
<name>A0A1D2JI41_PARBR</name>
<sequence length="477" mass="53235">MPTATDSKTWANFWSDIPQSFSGYAYGTNQFRSTPATDRGVQLALRKVDRLTLSLERNGVLKRELLHAQGNTRLRLESEIHHEGSNDEIPQINLPDGHQSSLLAVIGESAMSAHSQPLTASILCLLPRILPAPQALLRHARPTRLPSIPAHIVSIHSGTLLVELNHFANLIYNINLPSFSVHEIRIKHREGYEDTLHDEKKLRNRIFRTPKGVIHARPFSPLFFLSVASFLLSVGLCAWAVLLEDGVAVIAIVVVSIASSIIGLSSMWHPNLTVRKRKTVVPDGDLVIRTRQGAFVIIRCTEEVARELYTGTEECSYVVGDQVFRALVGVGTFLLMSAVILMGNATWTMQAALGCSYVLLNGCYQIAALFPMRWHWNLVRYDLEEIKQLQAQTYTQALWNAIRVSQFTNWVRVSHAAPNSESWRAWIDLAGDNIHSPKWDAQKVLDQLLNAEKSEAGFQPATDVFTTEESCSCKGND</sequence>
<feature type="transmembrane region" description="Helical" evidence="1">
    <location>
        <begin position="326"/>
        <end position="345"/>
    </location>
</feature>
<organism evidence="2 3">
    <name type="scientific">Paracoccidioides brasiliensis</name>
    <dbReference type="NCBI Taxonomy" id="121759"/>
    <lineage>
        <taxon>Eukaryota</taxon>
        <taxon>Fungi</taxon>
        <taxon>Dikarya</taxon>
        <taxon>Ascomycota</taxon>
        <taxon>Pezizomycotina</taxon>
        <taxon>Eurotiomycetes</taxon>
        <taxon>Eurotiomycetidae</taxon>
        <taxon>Onygenales</taxon>
        <taxon>Ajellomycetaceae</taxon>
        <taxon>Paracoccidioides</taxon>
    </lineage>
</organism>
<evidence type="ECO:0000313" key="3">
    <source>
        <dbReference type="Proteomes" id="UP000242814"/>
    </source>
</evidence>
<gene>
    <name evidence="2" type="ORF">ACO22_02674</name>
</gene>
<dbReference type="Proteomes" id="UP000242814">
    <property type="component" value="Unassembled WGS sequence"/>
</dbReference>
<dbReference type="VEuPathDB" id="FungiDB:PABG_04096"/>
<reference evidence="2 3" key="1">
    <citation type="submission" date="2016-06" db="EMBL/GenBank/DDBJ databases">
        <authorList>
            <person name="Kjaerup R.B."/>
            <person name="Dalgaard T.S."/>
            <person name="Juul-Madsen H.R."/>
        </authorList>
    </citation>
    <scope>NUCLEOTIDE SEQUENCE [LARGE SCALE GENOMIC DNA]</scope>
    <source>
        <strain evidence="2 3">Pb300</strain>
    </source>
</reference>